<evidence type="ECO:0000259" key="2">
    <source>
        <dbReference type="Pfam" id="PF07715"/>
    </source>
</evidence>
<dbReference type="KEGG" id="proe:H9L23_12390"/>
<dbReference type="SUPFAM" id="SSF49464">
    <property type="entry name" value="Carboxypeptidase regulatory domain-like"/>
    <property type="match status" value="1"/>
</dbReference>
<dbReference type="EMBL" id="CP060723">
    <property type="protein sequence ID" value="QNN44820.1"/>
    <property type="molecule type" value="Genomic_DNA"/>
</dbReference>
<dbReference type="InterPro" id="IPR008969">
    <property type="entry name" value="CarboxyPept-like_regulatory"/>
</dbReference>
<dbReference type="InterPro" id="IPR012910">
    <property type="entry name" value="Plug_dom"/>
</dbReference>
<dbReference type="Pfam" id="PF13715">
    <property type="entry name" value="CarbopepD_reg_2"/>
    <property type="match status" value="1"/>
</dbReference>
<dbReference type="InterPro" id="IPR023996">
    <property type="entry name" value="TonB-dep_OMP_SusC/RagA"/>
</dbReference>
<keyword evidence="3" id="KW-0675">Receptor</keyword>
<evidence type="ECO:0000313" key="3">
    <source>
        <dbReference type="EMBL" id="QNN44820.1"/>
    </source>
</evidence>
<comment type="similarity">
    <text evidence="1">Belongs to the TonB-dependent receptor family.</text>
</comment>
<dbReference type="Gene3D" id="2.60.40.1120">
    <property type="entry name" value="Carboxypeptidase-like, regulatory domain"/>
    <property type="match status" value="1"/>
</dbReference>
<keyword evidence="1" id="KW-0812">Transmembrane</keyword>
<name>A0A7G9QN95_9SPHI</name>
<evidence type="ECO:0000256" key="1">
    <source>
        <dbReference type="PROSITE-ProRule" id="PRU01360"/>
    </source>
</evidence>
<dbReference type="Gene3D" id="2.170.130.10">
    <property type="entry name" value="TonB-dependent receptor, plug domain"/>
    <property type="match status" value="1"/>
</dbReference>
<sequence length="1089" mass="121109">MFTAFICGSASCCPYKFKITRSLVTLLLIAAGTQTVSSKELIIYNPHTSSFLPDSSKSVVFSAAILKKEIRGTVRDAVDVMAGVSVIIKGTTKGVTTNLSGKYILDVPDENAVLVFSMVGYKSQEIAVKGKDVINVTLVESNNTMDDVVIVGFGTQKRTDLVGSVTTISTKDLKVPSSNLTTALAGRAAGIIAYQRSGEPGQDNADFFVRGVTTFGYKTSPLILIDGMELTTTDLARLQPDDISSFSIMKDATSTAVYGARGANGVILVTTKQGVVGKSKLSFRLENSASAPTTDVELADAITYMKLSNESILTRNPLGTVLYPEEKIENTILGKNPIVYPSNNWKEMLFKDYTMNQRANLSVSGGGGVAQYYVSGSYNKDNGILKVDQRNNFNNNIDLKSYTLRSNVTIDVTKSTQMIVRLNGNFDDYTGPIDGGAEMYRKVMRSNPVLFPAFYPKDDQHQFVRHIMYGNYGAGNYINPYADMTKGYKDYSRSLMLAQLELKQDLSGLVKGLSFRTMMNTNRSSFFDVSRFYNPYLYTLSGYDQLSNTYKVNNINETSATEYLGYQEGPKTVESTFYLESMLNYNRQFKKHGLSGLFVYMMRQNLVANAGDLQLSLPFRNLGVSGRATYSYDNRYFAEFTFGYNGSERFAESQRFGFFPSGGVAWTISNEAFFKDLKPIVSNLRLRATYGLIGNDAIGSPTDRFFYLSNVNMNDGSKAASFGNGIGTAPYTVNGVTVSRYSNPDITWERATKRNLALEIGLFNRLTVQAEYYDEVRRNILMTRSAIPVTMGVSAPVKANVGEATGRGTDISMDYQQSLSNKIWFSARGNFTYASSKFKVFEEPQYKETYRSRIGYSLNQTFGYIAERLFIDDQEAANSPKQNFGPYGGGDIKYLDVNRDGQITEADQVAIGNPSVPEITYGFGFSLGIKSFDFSAFFQGLANESFWVDPAATSPFAPFYYNDAERGSGIQYSNQLLKAYSESYWSEDKRDVHALWPRLSSTVNANNTQTSTWFMRDGSFLRLKQIEFGYTLPKKLQNRIRASNFRVYANATNLLNFSKFKLWDVEMGGNGLGYPVQRVFNLGLNLSFN</sequence>
<keyword evidence="1" id="KW-0998">Cell outer membrane</keyword>
<keyword evidence="1" id="KW-0813">Transport</keyword>
<proteinExistence type="inferred from homology"/>
<dbReference type="RefSeq" id="WP_187595249.1">
    <property type="nucleotide sequence ID" value="NZ_CP060723.1"/>
</dbReference>
<dbReference type="PROSITE" id="PS52016">
    <property type="entry name" value="TONB_DEPENDENT_REC_3"/>
    <property type="match status" value="1"/>
</dbReference>
<dbReference type="InterPro" id="IPR037066">
    <property type="entry name" value="Plug_dom_sf"/>
</dbReference>
<keyword evidence="4" id="KW-1185">Reference proteome</keyword>
<dbReference type="GO" id="GO:0009279">
    <property type="term" value="C:cell outer membrane"/>
    <property type="evidence" value="ECO:0007669"/>
    <property type="project" value="UniProtKB-SubCell"/>
</dbReference>
<dbReference type="Pfam" id="PF07715">
    <property type="entry name" value="Plug"/>
    <property type="match status" value="1"/>
</dbReference>
<protein>
    <submittedName>
        <fullName evidence="3">TonB-dependent receptor</fullName>
    </submittedName>
</protein>
<keyword evidence="1" id="KW-1134">Transmembrane beta strand</keyword>
<gene>
    <name evidence="3" type="ORF">H9L23_12390</name>
</gene>
<dbReference type="SUPFAM" id="SSF56935">
    <property type="entry name" value="Porins"/>
    <property type="match status" value="1"/>
</dbReference>
<comment type="subcellular location">
    <subcellularLocation>
        <location evidence="1">Cell outer membrane</location>
        <topology evidence="1">Multi-pass membrane protein</topology>
    </subcellularLocation>
</comment>
<evidence type="ECO:0000313" key="4">
    <source>
        <dbReference type="Proteomes" id="UP000515806"/>
    </source>
</evidence>
<organism evidence="3 4">
    <name type="scientific">Pedobacter roseus</name>
    <dbReference type="NCBI Taxonomy" id="336820"/>
    <lineage>
        <taxon>Bacteria</taxon>
        <taxon>Pseudomonadati</taxon>
        <taxon>Bacteroidota</taxon>
        <taxon>Sphingobacteriia</taxon>
        <taxon>Sphingobacteriales</taxon>
        <taxon>Sphingobacteriaceae</taxon>
        <taxon>Pedobacter</taxon>
    </lineage>
</organism>
<dbReference type="InterPro" id="IPR039426">
    <property type="entry name" value="TonB-dep_rcpt-like"/>
</dbReference>
<keyword evidence="1" id="KW-0472">Membrane</keyword>
<dbReference type="NCBIfam" id="TIGR04056">
    <property type="entry name" value="OMP_RagA_SusC"/>
    <property type="match status" value="1"/>
</dbReference>
<feature type="domain" description="TonB-dependent receptor plug" evidence="2">
    <location>
        <begin position="159"/>
        <end position="266"/>
    </location>
</feature>
<dbReference type="FunFam" id="2.170.130.10:FF:000003">
    <property type="entry name" value="SusC/RagA family TonB-linked outer membrane protein"/>
    <property type="match status" value="1"/>
</dbReference>
<dbReference type="InterPro" id="IPR023997">
    <property type="entry name" value="TonB-dep_OMP_SusC/RagA_CS"/>
</dbReference>
<accession>A0A7G9QN95</accession>
<dbReference type="AlphaFoldDB" id="A0A7G9QN95"/>
<dbReference type="Proteomes" id="UP000515806">
    <property type="component" value="Chromosome"/>
</dbReference>
<dbReference type="NCBIfam" id="TIGR04057">
    <property type="entry name" value="SusC_RagA_signa"/>
    <property type="match status" value="1"/>
</dbReference>
<reference evidence="3 4" key="1">
    <citation type="submission" date="2020-08" db="EMBL/GenBank/DDBJ databases">
        <title>Genome sequence of Pedobacter roseus KACC 11594T.</title>
        <authorList>
            <person name="Hyun D.-W."/>
            <person name="Bae J.-W."/>
        </authorList>
    </citation>
    <scope>NUCLEOTIDE SEQUENCE [LARGE SCALE GENOMIC DNA]</scope>
    <source>
        <strain evidence="3 4">KACC 11594</strain>
    </source>
</reference>